<dbReference type="AlphaFoldDB" id="A0AA36F9C2"/>
<evidence type="ECO:0000313" key="1">
    <source>
        <dbReference type="EMBL" id="CAI9729004.1"/>
    </source>
</evidence>
<dbReference type="EMBL" id="OX597823">
    <property type="protein sequence ID" value="CAI9729004.1"/>
    <property type="molecule type" value="Genomic_DNA"/>
</dbReference>
<dbReference type="Proteomes" id="UP001162480">
    <property type="component" value="Chromosome 10"/>
</dbReference>
<sequence>MSKYIENASSKDENECKRNMNLYDYRWKDQLKYLLWSFTMIRVKIPKYHLLGFAFLLFQTFSNSYKTNWESLTVYFVQYYFHSSDWSVRVSVFCIHAVNAVIIATRMAIKSDDFVYMFVHVRVHIDVYKGVYYERIRIQKVKIEFSVVANYEKTTTIDIQRVSLCMLDYSANDFTVVVIDDVDVNVVDHAFLLLFTAETAILAIISSVRVKSSVIAENLMSFSRASSILLHVYWLVEHIMF</sequence>
<proteinExistence type="predicted"/>
<name>A0AA36F9C2_OCTVU</name>
<gene>
    <name evidence="1" type="ORF">OCTVUL_1B031594</name>
</gene>
<protein>
    <submittedName>
        <fullName evidence="1">Uncharacterized protein</fullName>
    </submittedName>
</protein>
<organism evidence="1 2">
    <name type="scientific">Octopus vulgaris</name>
    <name type="common">Common octopus</name>
    <dbReference type="NCBI Taxonomy" id="6645"/>
    <lineage>
        <taxon>Eukaryota</taxon>
        <taxon>Metazoa</taxon>
        <taxon>Spiralia</taxon>
        <taxon>Lophotrochozoa</taxon>
        <taxon>Mollusca</taxon>
        <taxon>Cephalopoda</taxon>
        <taxon>Coleoidea</taxon>
        <taxon>Octopodiformes</taxon>
        <taxon>Octopoda</taxon>
        <taxon>Incirrata</taxon>
        <taxon>Octopodidae</taxon>
        <taxon>Octopus</taxon>
    </lineage>
</organism>
<accession>A0AA36F9C2</accession>
<evidence type="ECO:0000313" key="2">
    <source>
        <dbReference type="Proteomes" id="UP001162480"/>
    </source>
</evidence>
<reference evidence="1" key="1">
    <citation type="submission" date="2023-08" db="EMBL/GenBank/DDBJ databases">
        <authorList>
            <person name="Alioto T."/>
            <person name="Alioto T."/>
            <person name="Gomez Garrido J."/>
        </authorList>
    </citation>
    <scope>NUCLEOTIDE SEQUENCE</scope>
</reference>
<keyword evidence="2" id="KW-1185">Reference proteome</keyword>